<dbReference type="Gene3D" id="3.40.50.10610">
    <property type="entry name" value="ABC-type transport auxiliary lipoprotein component"/>
    <property type="match status" value="1"/>
</dbReference>
<accession>A0ABV3ZRV9</accession>
<dbReference type="Proteomes" id="UP001561046">
    <property type="component" value="Unassembled WGS sequence"/>
</dbReference>
<keyword evidence="3" id="KW-0449">Lipoprotein</keyword>
<dbReference type="Pfam" id="PF03886">
    <property type="entry name" value="ABC_trans_aux"/>
    <property type="match status" value="1"/>
</dbReference>
<keyword evidence="4" id="KW-1185">Reference proteome</keyword>
<dbReference type="InterPro" id="IPR005586">
    <property type="entry name" value="ABC_trans_aux"/>
</dbReference>
<sequence length="228" mass="23961">MALQNLSISGRSMMRVLSGCALVLALAACSGLPTAPTQPTRYDLGLSDLSASQPGAAARRADALPLVLAEVQTPGLPEGLTAMFYRLGYADGQQLLAYQNARWSLPPAQMLEQRLRIRLGAVRPILSGRDNVSMAPADKRAVAMLRVDVDEFSQVFDSAQSSRAVVRLSASLIGRTDGGVGNSLLGQQVFIAQAPAASADAAGGARAMALAVDEAVDQLSRWLQSQGR</sequence>
<comment type="caution">
    <text evidence="3">The sequence shown here is derived from an EMBL/GenBank/DDBJ whole genome shotgun (WGS) entry which is preliminary data.</text>
</comment>
<evidence type="ECO:0000256" key="1">
    <source>
        <dbReference type="SAM" id="SignalP"/>
    </source>
</evidence>
<feature type="signal peptide" evidence="1">
    <location>
        <begin position="1"/>
        <end position="35"/>
    </location>
</feature>
<reference evidence="3 4" key="1">
    <citation type="journal article" date="2013" name="Int. J. Syst. Evol. Microbiol.">
        <title>Comamonas guangdongensis sp. nov., isolated from subterranean forest sediment, and emended description of the genus Comamonas.</title>
        <authorList>
            <person name="Zhang J."/>
            <person name="Wang Y."/>
            <person name="Zhou S."/>
            <person name="Wu C."/>
            <person name="He J."/>
            <person name="Li F."/>
        </authorList>
    </citation>
    <scope>NUCLEOTIDE SEQUENCE [LARGE SCALE GENOMIC DNA]</scope>
    <source>
        <strain evidence="3 4">CCTCC AB2011133</strain>
    </source>
</reference>
<dbReference type="SUPFAM" id="SSF159594">
    <property type="entry name" value="XCC0632-like"/>
    <property type="match status" value="1"/>
</dbReference>
<protein>
    <submittedName>
        <fullName evidence="3">ABC-type transport auxiliary lipoprotein family protein</fullName>
    </submittedName>
</protein>
<gene>
    <name evidence="3" type="ORF">AB6724_05530</name>
</gene>
<organism evidence="3 4">
    <name type="scientific">Comamonas guangdongensis</name>
    <dbReference type="NCBI Taxonomy" id="510515"/>
    <lineage>
        <taxon>Bacteria</taxon>
        <taxon>Pseudomonadati</taxon>
        <taxon>Pseudomonadota</taxon>
        <taxon>Betaproteobacteria</taxon>
        <taxon>Burkholderiales</taxon>
        <taxon>Comamonadaceae</taxon>
        <taxon>Comamonas</taxon>
    </lineage>
</organism>
<dbReference type="EMBL" id="JBFYGN010000004">
    <property type="protein sequence ID" value="MEX8192298.1"/>
    <property type="molecule type" value="Genomic_DNA"/>
</dbReference>
<keyword evidence="1" id="KW-0732">Signal</keyword>
<proteinExistence type="predicted"/>
<name>A0ABV3ZRV9_9BURK</name>
<evidence type="ECO:0000313" key="3">
    <source>
        <dbReference type="EMBL" id="MEX8192298.1"/>
    </source>
</evidence>
<evidence type="ECO:0000313" key="4">
    <source>
        <dbReference type="Proteomes" id="UP001561046"/>
    </source>
</evidence>
<feature type="chain" id="PRO_5046318759" evidence="1">
    <location>
        <begin position="36"/>
        <end position="228"/>
    </location>
</feature>
<dbReference type="RefSeq" id="WP_369337498.1">
    <property type="nucleotide sequence ID" value="NZ_JBFYGN010000004.1"/>
</dbReference>
<evidence type="ECO:0000259" key="2">
    <source>
        <dbReference type="Pfam" id="PF03886"/>
    </source>
</evidence>
<feature type="domain" description="ABC-type transport auxiliary lipoprotein component" evidence="2">
    <location>
        <begin position="49"/>
        <end position="219"/>
    </location>
</feature>